<dbReference type="InterPro" id="IPR058594">
    <property type="entry name" value="PB1-like_dom_pln"/>
</dbReference>
<keyword evidence="4" id="KW-1185">Reference proteome</keyword>
<feature type="region of interest" description="Disordered" evidence="1">
    <location>
        <begin position="157"/>
        <end position="236"/>
    </location>
</feature>
<dbReference type="Proteomes" id="UP000595140">
    <property type="component" value="Unassembled WGS sequence"/>
</dbReference>
<name>A0A484NJN8_9ASTE</name>
<dbReference type="OrthoDB" id="1833458at2759"/>
<accession>A0A484NJN8</accession>
<dbReference type="AlphaFoldDB" id="A0A484NJN8"/>
<feature type="compositionally biased region" description="Basic and acidic residues" evidence="1">
    <location>
        <begin position="159"/>
        <end position="168"/>
    </location>
</feature>
<evidence type="ECO:0000259" key="2">
    <source>
        <dbReference type="Pfam" id="PF26130"/>
    </source>
</evidence>
<sequence length="236" mass="26842">MLVYDIIMHHDGVLGEFGYYDEKKFLLTVDVDRMCMKYLDKLLAINGINGLVRYYWRDHRTPYHNGLKPLQFADDTWEMSKCGCEYGSVHLYVESVGEAKILKIWNELNTPTPKPKPGVVIEDLDDESPPITHPLKPKKREAGSSLRRVLAICQAEPEGILHEEDKGEPSSVIGDEPSPVDFQQEDKSEPTVVEENKSDPQEDKSEPPVLEEDKSEPPVVEDERMNENWGFASDNG</sequence>
<evidence type="ECO:0000313" key="4">
    <source>
        <dbReference type="Proteomes" id="UP000595140"/>
    </source>
</evidence>
<dbReference type="Pfam" id="PF26130">
    <property type="entry name" value="PB1-like"/>
    <property type="match status" value="1"/>
</dbReference>
<proteinExistence type="predicted"/>
<gene>
    <name evidence="3" type="ORF">CCAM_LOCUS43005</name>
</gene>
<dbReference type="EMBL" id="OOIL02006740">
    <property type="protein sequence ID" value="VFR01230.1"/>
    <property type="molecule type" value="Genomic_DNA"/>
</dbReference>
<organism evidence="3 4">
    <name type="scientific">Cuscuta campestris</name>
    <dbReference type="NCBI Taxonomy" id="132261"/>
    <lineage>
        <taxon>Eukaryota</taxon>
        <taxon>Viridiplantae</taxon>
        <taxon>Streptophyta</taxon>
        <taxon>Embryophyta</taxon>
        <taxon>Tracheophyta</taxon>
        <taxon>Spermatophyta</taxon>
        <taxon>Magnoliopsida</taxon>
        <taxon>eudicotyledons</taxon>
        <taxon>Gunneridae</taxon>
        <taxon>Pentapetalae</taxon>
        <taxon>asterids</taxon>
        <taxon>lamiids</taxon>
        <taxon>Solanales</taxon>
        <taxon>Convolvulaceae</taxon>
        <taxon>Cuscuteae</taxon>
        <taxon>Cuscuta</taxon>
        <taxon>Cuscuta subgen. Grammica</taxon>
        <taxon>Cuscuta sect. Cleistogrammica</taxon>
    </lineage>
</organism>
<evidence type="ECO:0000256" key="1">
    <source>
        <dbReference type="SAM" id="MobiDB-lite"/>
    </source>
</evidence>
<protein>
    <recommendedName>
        <fullName evidence="2">PB1-like domain-containing protein</fullName>
    </recommendedName>
</protein>
<feature type="domain" description="PB1-like" evidence="2">
    <location>
        <begin position="5"/>
        <end position="94"/>
    </location>
</feature>
<feature type="compositionally biased region" description="Basic and acidic residues" evidence="1">
    <location>
        <begin position="184"/>
        <end position="226"/>
    </location>
</feature>
<evidence type="ECO:0000313" key="3">
    <source>
        <dbReference type="EMBL" id="VFR01230.1"/>
    </source>
</evidence>
<feature type="region of interest" description="Disordered" evidence="1">
    <location>
        <begin position="114"/>
        <end position="143"/>
    </location>
</feature>
<reference evidence="3 4" key="1">
    <citation type="submission" date="2018-04" db="EMBL/GenBank/DDBJ databases">
        <authorList>
            <person name="Vogel A."/>
        </authorList>
    </citation>
    <scope>NUCLEOTIDE SEQUENCE [LARGE SCALE GENOMIC DNA]</scope>
</reference>